<feature type="transmembrane region" description="Helical" evidence="6">
    <location>
        <begin position="300"/>
        <end position="320"/>
    </location>
</feature>
<dbReference type="AlphaFoldDB" id="A0AA50DNE0"/>
<dbReference type="PANTHER" id="PTHR43124">
    <property type="entry name" value="PURINE EFFLUX PUMP PBUE"/>
    <property type="match status" value="1"/>
</dbReference>
<dbReference type="GO" id="GO:0005886">
    <property type="term" value="C:plasma membrane"/>
    <property type="evidence" value="ECO:0007669"/>
    <property type="project" value="UniProtKB-SubCell"/>
</dbReference>
<comment type="subcellular location">
    <subcellularLocation>
        <location evidence="1">Cell membrane</location>
        <topology evidence="1">Multi-pass membrane protein</topology>
    </subcellularLocation>
</comment>
<reference evidence="8 9" key="1">
    <citation type="submission" date="2023-07" db="EMBL/GenBank/DDBJ databases">
        <title>Pathogenic bacteria of pear tree diseases.</title>
        <authorList>
            <person name="Zhang Z."/>
            <person name="He L."/>
            <person name="Huang R."/>
        </authorList>
    </citation>
    <scope>NUCLEOTIDE SEQUENCE [LARGE SCALE GENOMIC DNA]</scope>
    <source>
        <strain evidence="8 9">DE2</strain>
    </source>
</reference>
<evidence type="ECO:0000313" key="8">
    <source>
        <dbReference type="EMBL" id="WLS81010.1"/>
    </source>
</evidence>
<feature type="transmembrane region" description="Helical" evidence="6">
    <location>
        <begin position="247"/>
        <end position="267"/>
    </location>
</feature>
<feature type="transmembrane region" description="Helical" evidence="6">
    <location>
        <begin position="144"/>
        <end position="166"/>
    </location>
</feature>
<dbReference type="GO" id="GO:0022857">
    <property type="term" value="F:transmembrane transporter activity"/>
    <property type="evidence" value="ECO:0007669"/>
    <property type="project" value="InterPro"/>
</dbReference>
<dbReference type="Proteomes" id="UP001228139">
    <property type="component" value="Chromosome"/>
</dbReference>
<feature type="transmembrane region" description="Helical" evidence="6">
    <location>
        <begin position="274"/>
        <end position="294"/>
    </location>
</feature>
<dbReference type="Pfam" id="PF07690">
    <property type="entry name" value="MFS_1"/>
    <property type="match status" value="1"/>
</dbReference>
<feature type="transmembrane region" description="Helical" evidence="6">
    <location>
        <begin position="172"/>
        <end position="192"/>
    </location>
</feature>
<dbReference type="InterPro" id="IPR050189">
    <property type="entry name" value="MFS_Efflux_Transporters"/>
</dbReference>
<proteinExistence type="predicted"/>
<dbReference type="InterPro" id="IPR036259">
    <property type="entry name" value="MFS_trans_sf"/>
</dbReference>
<evidence type="ECO:0000256" key="2">
    <source>
        <dbReference type="ARBA" id="ARBA00022475"/>
    </source>
</evidence>
<evidence type="ECO:0000256" key="6">
    <source>
        <dbReference type="SAM" id="Phobius"/>
    </source>
</evidence>
<feature type="transmembrane region" description="Helical" evidence="6">
    <location>
        <begin position="341"/>
        <end position="362"/>
    </location>
</feature>
<name>A0AA50DNE0_9GAMM</name>
<keyword evidence="4 6" id="KW-1133">Transmembrane helix</keyword>
<dbReference type="KEGG" id="epi:Q3V30_19355"/>
<accession>A0AA50DNE0</accession>
<keyword evidence="3 6" id="KW-0812">Transmembrane</keyword>
<dbReference type="EMBL" id="CP132353">
    <property type="protein sequence ID" value="WLS81010.1"/>
    <property type="molecule type" value="Genomic_DNA"/>
</dbReference>
<gene>
    <name evidence="8" type="ORF">Q3V30_19355</name>
</gene>
<dbReference type="InterPro" id="IPR020846">
    <property type="entry name" value="MFS_dom"/>
</dbReference>
<feature type="transmembrane region" description="Helical" evidence="6">
    <location>
        <begin position="213"/>
        <end position="235"/>
    </location>
</feature>
<dbReference type="PROSITE" id="PS50850">
    <property type="entry name" value="MFS"/>
    <property type="match status" value="1"/>
</dbReference>
<feature type="transmembrane region" description="Helical" evidence="6">
    <location>
        <begin position="81"/>
        <end position="101"/>
    </location>
</feature>
<evidence type="ECO:0000313" key="9">
    <source>
        <dbReference type="Proteomes" id="UP001228139"/>
    </source>
</evidence>
<keyword evidence="2" id="KW-1003">Cell membrane</keyword>
<evidence type="ECO:0000256" key="4">
    <source>
        <dbReference type="ARBA" id="ARBA00022989"/>
    </source>
</evidence>
<feature type="transmembrane region" description="Helical" evidence="6">
    <location>
        <begin position="56"/>
        <end position="74"/>
    </location>
</feature>
<feature type="transmembrane region" description="Helical" evidence="6">
    <location>
        <begin position="368"/>
        <end position="388"/>
    </location>
</feature>
<feature type="transmembrane region" description="Helical" evidence="6">
    <location>
        <begin position="107"/>
        <end position="132"/>
    </location>
</feature>
<evidence type="ECO:0000256" key="3">
    <source>
        <dbReference type="ARBA" id="ARBA00022692"/>
    </source>
</evidence>
<sequence>MFNILRSRPSASVTLAHLILSSGGFAFGTGEFATMSFLPAITHELGGDAPSGGHVVSAYALGVVLGAPLLAVLGARVERRLLLMLLLSWFAVGNLLSALAPTLQSLIALRFVTGMTHGAYFGAAILVAVTIAGEQRQSSAVARILMGLALATTLGVPLTNLLTQWAGWRMGYAVIGLFSVLVMVSLRCILPLQPVSVNASIRQELGALRRPQVWLSVGIGAIGFGGLFAIYSYLASTLQTIKQVSDIATVLIFCLFGAGITFGNMMASRLVRKGIMPAAGLILLWSALSTLFYSFSVHNIGLIALSVFAVGCGGGLGTILQMRLIAVAGDAQNLAASLNHVAFNIANALGPWLAGLAIASGLGWASAGWTGFALALGGLLIWSIAVFLPEQSEDPR</sequence>
<evidence type="ECO:0000259" key="7">
    <source>
        <dbReference type="PROSITE" id="PS50850"/>
    </source>
</evidence>
<dbReference type="Gene3D" id="1.20.1250.20">
    <property type="entry name" value="MFS general substrate transporter like domains"/>
    <property type="match status" value="1"/>
</dbReference>
<dbReference type="InterPro" id="IPR011701">
    <property type="entry name" value="MFS"/>
</dbReference>
<dbReference type="SUPFAM" id="SSF103473">
    <property type="entry name" value="MFS general substrate transporter"/>
    <property type="match status" value="1"/>
</dbReference>
<evidence type="ECO:0000256" key="1">
    <source>
        <dbReference type="ARBA" id="ARBA00004651"/>
    </source>
</evidence>
<dbReference type="PANTHER" id="PTHR43124:SF3">
    <property type="entry name" value="CHLORAMPHENICOL EFFLUX PUMP RV0191"/>
    <property type="match status" value="1"/>
</dbReference>
<organism evidence="8 9">
    <name type="scientific">Erwinia pyri</name>
    <dbReference type="NCBI Taxonomy" id="3062598"/>
    <lineage>
        <taxon>Bacteria</taxon>
        <taxon>Pseudomonadati</taxon>
        <taxon>Pseudomonadota</taxon>
        <taxon>Gammaproteobacteria</taxon>
        <taxon>Enterobacterales</taxon>
        <taxon>Erwiniaceae</taxon>
        <taxon>Erwinia</taxon>
    </lineage>
</organism>
<feature type="domain" description="Major facilitator superfamily (MFS) profile" evidence="7">
    <location>
        <begin position="16"/>
        <end position="393"/>
    </location>
</feature>
<keyword evidence="9" id="KW-1185">Reference proteome</keyword>
<evidence type="ECO:0000256" key="5">
    <source>
        <dbReference type="ARBA" id="ARBA00023136"/>
    </source>
</evidence>
<keyword evidence="5 6" id="KW-0472">Membrane</keyword>
<dbReference type="CDD" id="cd17324">
    <property type="entry name" value="MFS_NepI_like"/>
    <property type="match status" value="1"/>
</dbReference>
<protein>
    <submittedName>
        <fullName evidence="8">MFS transporter</fullName>
    </submittedName>
</protein>